<protein>
    <submittedName>
        <fullName evidence="1">Uncharacterized protein</fullName>
    </submittedName>
</protein>
<name>A0A371G2Q9_MUCPR</name>
<dbReference type="AlphaFoldDB" id="A0A371G2Q9"/>
<dbReference type="EMBL" id="QJKJ01006934">
    <property type="protein sequence ID" value="RDX84855.1"/>
    <property type="molecule type" value="Genomic_DNA"/>
</dbReference>
<reference evidence="1" key="1">
    <citation type="submission" date="2018-05" db="EMBL/GenBank/DDBJ databases">
        <title>Draft genome of Mucuna pruriens seed.</title>
        <authorList>
            <person name="Nnadi N.E."/>
            <person name="Vos R."/>
            <person name="Hasami M.H."/>
            <person name="Devisetty U.K."/>
            <person name="Aguiy J.C."/>
        </authorList>
    </citation>
    <scope>NUCLEOTIDE SEQUENCE [LARGE SCALE GENOMIC DNA]</scope>
    <source>
        <strain evidence="1">JCA_2017</strain>
    </source>
</reference>
<evidence type="ECO:0000313" key="1">
    <source>
        <dbReference type="EMBL" id="RDX84855.1"/>
    </source>
</evidence>
<feature type="non-terminal residue" evidence="1">
    <location>
        <position position="1"/>
    </location>
</feature>
<organism evidence="1 2">
    <name type="scientific">Mucuna pruriens</name>
    <name type="common">Velvet bean</name>
    <name type="synonym">Dolichos pruriens</name>
    <dbReference type="NCBI Taxonomy" id="157652"/>
    <lineage>
        <taxon>Eukaryota</taxon>
        <taxon>Viridiplantae</taxon>
        <taxon>Streptophyta</taxon>
        <taxon>Embryophyta</taxon>
        <taxon>Tracheophyta</taxon>
        <taxon>Spermatophyta</taxon>
        <taxon>Magnoliopsida</taxon>
        <taxon>eudicotyledons</taxon>
        <taxon>Gunneridae</taxon>
        <taxon>Pentapetalae</taxon>
        <taxon>rosids</taxon>
        <taxon>fabids</taxon>
        <taxon>Fabales</taxon>
        <taxon>Fabaceae</taxon>
        <taxon>Papilionoideae</taxon>
        <taxon>50 kb inversion clade</taxon>
        <taxon>NPAAA clade</taxon>
        <taxon>indigoferoid/millettioid clade</taxon>
        <taxon>Phaseoleae</taxon>
        <taxon>Mucuna</taxon>
    </lineage>
</organism>
<gene>
    <name evidence="1" type="ORF">CR513_34033</name>
</gene>
<proteinExistence type="predicted"/>
<dbReference type="Proteomes" id="UP000257109">
    <property type="component" value="Unassembled WGS sequence"/>
</dbReference>
<accession>A0A371G2Q9</accession>
<comment type="caution">
    <text evidence="1">The sequence shown here is derived from an EMBL/GenBank/DDBJ whole genome shotgun (WGS) entry which is preliminary data.</text>
</comment>
<evidence type="ECO:0000313" key="2">
    <source>
        <dbReference type="Proteomes" id="UP000257109"/>
    </source>
</evidence>
<keyword evidence="2" id="KW-1185">Reference proteome</keyword>
<sequence length="77" mass="8955">MKKDDDNSEINVVKTIEDDDMFLAITEKLENGEKVKVEGVGNVRTKLYNSVIQTLHNVRFSGDNWKNICYFEEKAMR</sequence>